<dbReference type="SUPFAM" id="SSF56327">
    <property type="entry name" value="LDH C-terminal domain-like"/>
    <property type="match status" value="1"/>
</dbReference>
<comment type="catalytic activity">
    <reaction evidence="6 7 8">
        <text>(S)-malate + NAD(+) = oxaloacetate + NADH + H(+)</text>
        <dbReference type="Rhea" id="RHEA:21432"/>
        <dbReference type="ChEBI" id="CHEBI:15378"/>
        <dbReference type="ChEBI" id="CHEBI:15589"/>
        <dbReference type="ChEBI" id="CHEBI:16452"/>
        <dbReference type="ChEBI" id="CHEBI:57540"/>
        <dbReference type="ChEBI" id="CHEBI:57945"/>
        <dbReference type="EC" id="1.1.1.37"/>
    </reaction>
</comment>
<evidence type="ECO:0000256" key="6">
    <source>
        <dbReference type="ARBA" id="ARBA00048313"/>
    </source>
</evidence>
<evidence type="ECO:0000256" key="1">
    <source>
        <dbReference type="ARBA" id="ARBA00003966"/>
    </source>
</evidence>
<proteinExistence type="inferred from homology"/>
<dbReference type="InterPro" id="IPR001252">
    <property type="entry name" value="Malate_DH_AS"/>
</dbReference>
<dbReference type="HAMAP" id="MF_01517">
    <property type="entry name" value="Malate_dehydrog_2"/>
    <property type="match status" value="1"/>
</dbReference>
<comment type="similarity">
    <text evidence="2 7">Belongs to the LDH/MDH superfamily. MDH type 2 family.</text>
</comment>
<dbReference type="Pfam" id="PF00056">
    <property type="entry name" value="Ldh_1_N"/>
    <property type="match status" value="1"/>
</dbReference>
<dbReference type="InterPro" id="IPR001236">
    <property type="entry name" value="Lactate/malate_DH_N"/>
</dbReference>
<feature type="active site" description="Proton acceptor" evidence="7">
    <location>
        <position position="187"/>
    </location>
</feature>
<dbReference type="Gene3D" id="3.90.110.10">
    <property type="entry name" value="Lactate dehydrogenase/glycoside hydrolase, family 4, C-terminal"/>
    <property type="match status" value="1"/>
</dbReference>
<dbReference type="PIRSF" id="PIRSF000102">
    <property type="entry name" value="Lac_mal_DH"/>
    <property type="match status" value="1"/>
</dbReference>
<dbReference type="InterPro" id="IPR036291">
    <property type="entry name" value="NAD(P)-bd_dom_sf"/>
</dbReference>
<dbReference type="InterPro" id="IPR010945">
    <property type="entry name" value="Malate_DH_type2"/>
</dbReference>
<dbReference type="SUPFAM" id="SSF51735">
    <property type="entry name" value="NAD(P)-binding Rossmann-fold domains"/>
    <property type="match status" value="1"/>
</dbReference>
<evidence type="ECO:0000256" key="4">
    <source>
        <dbReference type="ARBA" id="ARBA00022532"/>
    </source>
</evidence>
<dbReference type="NCBIfam" id="TIGR01759">
    <property type="entry name" value="MalateDH-SF1"/>
    <property type="match status" value="1"/>
</dbReference>
<accession>A0ABV2BY33</accession>
<feature type="domain" description="Lactate/malate dehydrogenase C-terminal" evidence="10">
    <location>
        <begin position="156"/>
        <end position="320"/>
    </location>
</feature>
<name>A0ABV2BY33_9GAMM</name>
<dbReference type="NCBIfam" id="NF003916">
    <property type="entry name" value="PRK05442.1"/>
    <property type="match status" value="1"/>
</dbReference>
<dbReference type="InterPro" id="IPR001557">
    <property type="entry name" value="L-lactate/malate_DH"/>
</dbReference>
<evidence type="ECO:0000256" key="3">
    <source>
        <dbReference type="ARBA" id="ARBA00012995"/>
    </source>
</evidence>
<dbReference type="Pfam" id="PF02866">
    <property type="entry name" value="Ldh_1_C"/>
    <property type="match status" value="1"/>
</dbReference>
<feature type="binding site" evidence="7">
    <location>
        <position position="162"/>
    </location>
    <ligand>
        <name>substrate</name>
    </ligand>
</feature>
<keyword evidence="7 8" id="KW-0520">NAD</keyword>
<dbReference type="Proteomes" id="UP001548189">
    <property type="component" value="Unassembled WGS sequence"/>
</dbReference>
<dbReference type="EMBL" id="JBEVCJ010000028">
    <property type="protein sequence ID" value="MET1256835.1"/>
    <property type="molecule type" value="Genomic_DNA"/>
</dbReference>
<evidence type="ECO:0000313" key="11">
    <source>
        <dbReference type="EMBL" id="MET1256835.1"/>
    </source>
</evidence>
<evidence type="ECO:0000259" key="9">
    <source>
        <dbReference type="Pfam" id="PF00056"/>
    </source>
</evidence>
<comment type="caution">
    <text evidence="7">Lacks conserved residue(s) required for the propagation of feature annotation.</text>
</comment>
<dbReference type="InterPro" id="IPR022383">
    <property type="entry name" value="Lactate/malate_DH_C"/>
</dbReference>
<comment type="caution">
    <text evidence="11">The sequence shown here is derived from an EMBL/GenBank/DDBJ whole genome shotgun (WGS) entry which is preliminary data.</text>
</comment>
<evidence type="ECO:0000256" key="5">
    <source>
        <dbReference type="ARBA" id="ARBA00023002"/>
    </source>
</evidence>
<organism evidence="11 12">
    <name type="scientific">Aliikangiella maris</name>
    <dbReference type="NCBI Taxonomy" id="3162458"/>
    <lineage>
        <taxon>Bacteria</taxon>
        <taxon>Pseudomonadati</taxon>
        <taxon>Pseudomonadota</taxon>
        <taxon>Gammaproteobacteria</taxon>
        <taxon>Oceanospirillales</taxon>
        <taxon>Pleioneaceae</taxon>
        <taxon>Aliikangiella</taxon>
    </lineage>
</organism>
<feature type="binding site" evidence="7">
    <location>
        <position position="105"/>
    </location>
    <ligand>
        <name>NAD(+)</name>
        <dbReference type="ChEBI" id="CHEBI:57540"/>
    </ligand>
</feature>
<keyword evidence="5 7" id="KW-0560">Oxidoreductase</keyword>
<evidence type="ECO:0000313" key="12">
    <source>
        <dbReference type="Proteomes" id="UP001548189"/>
    </source>
</evidence>
<evidence type="ECO:0000256" key="8">
    <source>
        <dbReference type="RuleBase" id="RU000422"/>
    </source>
</evidence>
<dbReference type="PROSITE" id="PS00068">
    <property type="entry name" value="MDH"/>
    <property type="match status" value="1"/>
</dbReference>
<dbReference type="RefSeq" id="WP_353897418.1">
    <property type="nucleotide sequence ID" value="NZ_JBEVCJ010000028.1"/>
</dbReference>
<comment type="function">
    <text evidence="1 7">Catalyzes the reversible oxidation of malate to oxaloacetate.</text>
</comment>
<feature type="binding site" evidence="7">
    <location>
        <position position="131"/>
    </location>
    <ligand>
        <name>substrate</name>
    </ligand>
</feature>
<evidence type="ECO:0000256" key="2">
    <source>
        <dbReference type="ARBA" id="ARBA00009613"/>
    </source>
</evidence>
<sequence length="326" mass="35301">MKQPVRVAVTGAAGQICYSLLFRIASGEMLGKDQPVILQLLEITPALKVLEAVKMELNDCAFPLLEDVVCTDDAAVAFKDADYGLMVGAKPRGPGMERSDLLKDNGKIFSTLGKVINDVANPNIKICVVGNPANTNAYILLKNAPALNPRNITALTRLDHNRAIYQLAEKTGKPMNSIKKLTIWGNHSTTQVPDIAHTLVGTEQASSLVNESWANEEFMPKVAKRGAEVIAARGSSSAASAANGVIDHMHNWVLGTEEGDWVSMAVFSDGSYGIEEGLIYSYPVTCKDGEWTIVTGLENSDFIVAKMKESEKELQEERDTCADLFA</sequence>
<keyword evidence="4 7" id="KW-0816">Tricarboxylic acid cycle</keyword>
<dbReference type="EC" id="1.1.1.37" evidence="3 7"/>
<dbReference type="CDD" id="cd01338">
    <property type="entry name" value="MDH_chloroplast-like"/>
    <property type="match status" value="1"/>
</dbReference>
<feature type="domain" description="Lactate/malate dehydrogenase N-terminal" evidence="9">
    <location>
        <begin position="5"/>
        <end position="152"/>
    </location>
</feature>
<dbReference type="GO" id="GO:0030060">
    <property type="term" value="F:L-malate dehydrogenase (NAD+) activity"/>
    <property type="evidence" value="ECO:0007669"/>
    <property type="project" value="UniProtKB-EC"/>
</dbReference>
<dbReference type="InterPro" id="IPR015955">
    <property type="entry name" value="Lactate_DH/Glyco_Ohase_4_C"/>
</dbReference>
<keyword evidence="12" id="KW-1185">Reference proteome</keyword>
<feature type="binding site" evidence="7">
    <location>
        <begin position="129"/>
        <end position="131"/>
    </location>
    <ligand>
        <name>NAD(+)</name>
        <dbReference type="ChEBI" id="CHEBI:57540"/>
    </ligand>
</feature>
<dbReference type="PANTHER" id="PTHR23382">
    <property type="entry name" value="MALATE DEHYDROGENASE"/>
    <property type="match status" value="1"/>
</dbReference>
<protein>
    <recommendedName>
        <fullName evidence="3 7">Malate dehydrogenase</fullName>
        <ecNumber evidence="3 7">1.1.1.37</ecNumber>
    </recommendedName>
</protein>
<reference evidence="11 12" key="1">
    <citation type="submission" date="2024-06" db="EMBL/GenBank/DDBJ databases">
        <authorList>
            <person name="Li F."/>
        </authorList>
    </citation>
    <scope>NUCLEOTIDE SEQUENCE [LARGE SCALE GENOMIC DNA]</scope>
    <source>
        <strain evidence="11 12">GXAS 311</strain>
    </source>
</reference>
<evidence type="ECO:0000256" key="7">
    <source>
        <dbReference type="HAMAP-Rule" id="MF_01517"/>
    </source>
</evidence>
<feature type="binding site" evidence="7">
    <location>
        <position position="92"/>
    </location>
    <ligand>
        <name>substrate</name>
    </ligand>
</feature>
<evidence type="ECO:0000259" key="10">
    <source>
        <dbReference type="Pfam" id="PF02866"/>
    </source>
</evidence>
<feature type="binding site" evidence="7">
    <location>
        <begin position="11"/>
        <end position="17"/>
    </location>
    <ligand>
        <name>NAD(+)</name>
        <dbReference type="ChEBI" id="CHEBI:57540"/>
    </ligand>
</feature>
<gene>
    <name evidence="7" type="primary">mdh</name>
    <name evidence="11" type="ORF">ABVT43_16960</name>
</gene>
<dbReference type="Gene3D" id="3.40.50.720">
    <property type="entry name" value="NAD(P)-binding Rossmann-like Domain"/>
    <property type="match status" value="1"/>
</dbReference>
<feature type="binding site" evidence="7">
    <location>
        <position position="98"/>
    </location>
    <ligand>
        <name>substrate</name>
    </ligand>
</feature>